<feature type="region of interest" description="Disordered" evidence="19">
    <location>
        <begin position="1598"/>
        <end position="1624"/>
    </location>
</feature>
<evidence type="ECO:0000256" key="13">
    <source>
        <dbReference type="ARBA" id="ARBA00023180"/>
    </source>
</evidence>
<feature type="region of interest" description="Disordered" evidence="19">
    <location>
        <begin position="1112"/>
        <end position="1143"/>
    </location>
</feature>
<evidence type="ECO:0000256" key="17">
    <source>
        <dbReference type="ARBA" id="ARBA00080162"/>
    </source>
</evidence>
<feature type="compositionally biased region" description="Low complexity" evidence="19">
    <location>
        <begin position="229"/>
        <end position="246"/>
    </location>
</feature>
<dbReference type="GeneTree" id="ENSGT00530000063503"/>
<feature type="signal peptide" evidence="21">
    <location>
        <begin position="1"/>
        <end position="28"/>
    </location>
</feature>
<comment type="subcellular location">
    <subcellularLocation>
        <location evidence="15">Photoreceptor inner segment membrane</location>
        <topology evidence="15">Single-pass type I membrane protein</topology>
    </subcellularLocation>
    <subcellularLocation>
        <location evidence="1">Photoreceptor outer segment membrane</location>
        <topology evidence="1">Single-pass type I membrane protein</topology>
    </subcellularLocation>
    <subcellularLocation>
        <location evidence="2">Secreted</location>
        <location evidence="2">Extracellular space</location>
        <location evidence="2">Extracellular matrix</location>
        <location evidence="2">Interphotoreceptor matrix</location>
    </subcellularLocation>
</comment>
<dbReference type="STRING" id="42514.ENSPNAP00000020214"/>
<dbReference type="FunFam" id="3.30.70.960:FF:000002">
    <property type="entry name" value="Interphotoreceptor matrix proteoglycan 2"/>
    <property type="match status" value="1"/>
</dbReference>
<feature type="compositionally biased region" description="Polar residues" evidence="19">
    <location>
        <begin position="1517"/>
        <end position="1533"/>
    </location>
</feature>
<evidence type="ECO:0000256" key="16">
    <source>
        <dbReference type="ARBA" id="ARBA00074164"/>
    </source>
</evidence>
<dbReference type="OrthoDB" id="9908153at2759"/>
<keyword evidence="11 20" id="KW-0472">Membrane</keyword>
<dbReference type="Gene3D" id="3.30.70.960">
    <property type="entry name" value="SEA domain"/>
    <property type="match status" value="1"/>
</dbReference>
<keyword evidence="5 18" id="KW-0245">EGF-like domain</keyword>
<feature type="region of interest" description="Disordered" evidence="19">
    <location>
        <begin position="1477"/>
        <end position="1570"/>
    </location>
</feature>
<feature type="region of interest" description="Disordered" evidence="19">
    <location>
        <begin position="1850"/>
        <end position="1875"/>
    </location>
</feature>
<feature type="compositionally biased region" description="Gly residues" evidence="19">
    <location>
        <begin position="1561"/>
        <end position="1570"/>
    </location>
</feature>
<dbReference type="SUPFAM" id="SSF82671">
    <property type="entry name" value="SEA domain"/>
    <property type="match status" value="2"/>
</dbReference>
<feature type="region of interest" description="Disordered" evidence="19">
    <location>
        <begin position="649"/>
        <end position="677"/>
    </location>
</feature>
<dbReference type="GO" id="GO:0007601">
    <property type="term" value="P:visual perception"/>
    <property type="evidence" value="ECO:0007669"/>
    <property type="project" value="InterPro"/>
</dbReference>
<dbReference type="GO" id="GO:0005540">
    <property type="term" value="F:hyaluronic acid binding"/>
    <property type="evidence" value="ECO:0007669"/>
    <property type="project" value="TreeGrafter"/>
</dbReference>
<feature type="region of interest" description="Disordered" evidence="19">
    <location>
        <begin position="1160"/>
        <end position="1182"/>
    </location>
</feature>
<keyword evidence="13" id="KW-0325">Glycoprotein</keyword>
<feature type="region of interest" description="Disordered" evidence="19">
    <location>
        <begin position="740"/>
        <end position="987"/>
    </location>
</feature>
<dbReference type="Pfam" id="PF01390">
    <property type="entry name" value="SEA"/>
    <property type="match status" value="2"/>
</dbReference>
<comment type="caution">
    <text evidence="18">Lacks conserved residue(s) required for the propagation of feature annotation.</text>
</comment>
<dbReference type="InterPro" id="IPR000742">
    <property type="entry name" value="EGF"/>
</dbReference>
<dbReference type="SMART" id="SM00200">
    <property type="entry name" value="SEA"/>
    <property type="match status" value="2"/>
</dbReference>
<keyword evidence="10 20" id="KW-1133">Transmembrane helix</keyword>
<dbReference type="GO" id="GO:0008201">
    <property type="term" value="F:heparin binding"/>
    <property type="evidence" value="ECO:0007669"/>
    <property type="project" value="UniProtKB-KW"/>
</dbReference>
<evidence type="ECO:0000256" key="4">
    <source>
        <dbReference type="ARBA" id="ARBA00022530"/>
    </source>
</evidence>
<feature type="region of interest" description="Disordered" evidence="19">
    <location>
        <begin position="347"/>
        <end position="533"/>
    </location>
</feature>
<dbReference type="PROSITE" id="PS50024">
    <property type="entry name" value="SEA"/>
    <property type="match status" value="2"/>
</dbReference>
<evidence type="ECO:0000313" key="25">
    <source>
        <dbReference type="Proteomes" id="UP001501920"/>
    </source>
</evidence>
<name>A0A3B4DB86_PYGNA</name>
<feature type="compositionally biased region" description="Acidic residues" evidence="19">
    <location>
        <begin position="434"/>
        <end position="459"/>
    </location>
</feature>
<feature type="compositionally biased region" description="Polar residues" evidence="19">
    <location>
        <begin position="293"/>
        <end position="317"/>
    </location>
</feature>
<reference evidence="24" key="3">
    <citation type="submission" date="2025-09" db="UniProtKB">
        <authorList>
            <consortium name="Ensembl"/>
        </authorList>
    </citation>
    <scope>IDENTIFICATION</scope>
</reference>
<feature type="compositionally biased region" description="Acidic residues" evidence="19">
    <location>
        <begin position="482"/>
        <end position="502"/>
    </location>
</feature>
<organism evidence="24 25">
    <name type="scientific">Pygocentrus nattereri</name>
    <name type="common">Red-bellied piranha</name>
    <dbReference type="NCBI Taxonomy" id="42514"/>
    <lineage>
        <taxon>Eukaryota</taxon>
        <taxon>Metazoa</taxon>
        <taxon>Chordata</taxon>
        <taxon>Craniata</taxon>
        <taxon>Vertebrata</taxon>
        <taxon>Euteleostomi</taxon>
        <taxon>Actinopterygii</taxon>
        <taxon>Neopterygii</taxon>
        <taxon>Teleostei</taxon>
        <taxon>Ostariophysi</taxon>
        <taxon>Characiformes</taxon>
        <taxon>Characoidei</taxon>
        <taxon>Pygocentrus</taxon>
    </lineage>
</organism>
<feature type="domain" description="SEA" evidence="22">
    <location>
        <begin position="2075"/>
        <end position="2188"/>
    </location>
</feature>
<accession>A0A3B4DB86</accession>
<evidence type="ECO:0000256" key="15">
    <source>
        <dbReference type="ARBA" id="ARBA00060509"/>
    </source>
</evidence>
<dbReference type="InterPro" id="IPR036364">
    <property type="entry name" value="SEA_dom_sf"/>
</dbReference>
<feature type="compositionally biased region" description="Polar residues" evidence="19">
    <location>
        <begin position="387"/>
        <end position="401"/>
    </location>
</feature>
<feature type="region of interest" description="Disordered" evidence="19">
    <location>
        <begin position="288"/>
        <end position="333"/>
    </location>
</feature>
<sequence>MLDLPWKWIWWVLGILLLMGHSLLGTDAHNDISGLERRNSRNMISSGTLASQMVVPRIRQALGSASGEGRGALSRRKRDILFPNGVKLCSQETVNQALQNHLEYFHLRVCQDTVWEAFKIFWDRLPEKDEYQLWINRCQNGSISVFDIGMSFSQSPEHLELVTSRVAMASTSEPTASWQPECSQQTTSSPTKANIIVTTTEKVKTVTSPLTKAPATDLRGDSSLRASEETTVTSVDTTSTPKDTTVAPKETIVTTAQTIAQVIPATSMATILEVTLEVTPEPDLTLTFEDSQEISPNSPTQVTGQATDQISPSTELEVNQEAPEESISETSIVAFGDKEAGVISEATFKPTSEAPASGLEETPASTEEVSPEEPVQIPDVEPPTEAAVQSSSIPTLHNTPKPTEDEQQVVDKPEQPPSVGSIDKAGSEVFIAEDTAEGDEIAPESVVDEELPMMEDDSPEGTRDKESSERAVEDTNVAVVQDPEEEDESEVEDITSEPDSEGEIQMTDTTEVTEETTIVKEEEQTVSVSKEEEAPGWVDVQFEAPTNEVSLEETTTVVEDIPIAAIEDRTADDLENTPEEITGTSRITSEDLPESATEQYLPKETSTIYVTSNLDALTDVTKGITIAPEVVAPNDPTVEDRTEAAVKVTHEKTAEDTSVDITDQTEPSTNAPEMTPEVAPDAVFEDYKSDVTSSTHAEEDTVTVIPDASVADATPAVIPDASIKADITPNAEDDTLEVIPDMEDDTSEVIPDSNVQPDSTSNVELGTSEVIPDSKDDVPENIPDTDDGTPKVISATENDTPEVIPDTKDDVPVVIPDIKNDTPEVISGTEDDTPEVISGTEDDTPEVISGTEDDTPDVISGTEDDTPDVISGTEDDTPDVISGTENDTPEVISGTEDDTPEVISGTEDDTPEVISGTEDDTPEMISGTEDDTPDVISGTADDTPEVISGTEDDIPELISGTIDDTLESSSVESASDTEAETAQDKTPEILEDTTLPETVTAKDTPLLPVVIEMPKFTEALEPTKGPEAFEYTTSHLPETEVVGDTKVINAHEDRPEVAIDEDIPKFTEAPKDIPEVTEIAQDLLEVTETRESPTSSLTETVVVEGLPEVAKNEYTPEPTDVPKLTEMVPDSAPKVTTKDDSTRTAVVKHVSEAPEVPLEIDTSTGAAGQTPTVDKDDTPTPSIKVEQSTVDLNKLTTYTQRNTFSTPLRTTTEDISNDILDENNMIGNEIDDIMPRPVRPMVDHVMELSIKLKGEIYDDALRDPSSFYYQHLSEQFIQKIEDAFEKLPGFKSVFILEFRPQKDIQGGLAVVVHYAIVLEGDGAGINNETMDYITLQSNTVEKSYTEKEELPTVVYTITDFRNYITEALHKETFGNNGNNGNSTLDVDPDSLKLENVETLLPSKPTSRPLDSNDKMDNILAAEKPPDVPGQELDSNDFFIKKEDFPFGPLHPYDPWMGPQVELASENDVIILEETTPPAKTPLKNVDIESISKSETTSRAPKPATENDGTIQEEGFLETTTTAKPTLNTMVQEAHPTESTKTETPPVGPPHMEETVEADLGSGSGFSGDGQGLDIWPWMPENPSEISGEDFQQAERTTHIPWEDHEKKKDEEEMEPEIPAPDVTSENPFLDRIIVTQDILTHPQYTTTDQAPVFWTMETLTVELSMQTQEAPGIYNDYYPSELSTLVPTVTTAESLVIDGITFQNPGTSENKLEYEDVQDTTDVTMASTLEVTSEATSFSDTHLENTATEGNSILAATELPAVLNVEVVTVEGPTADPTLNEQPVIEDVTELPVIFESEQDKSDTEIEVIEEEGGGVVLEVTETPDLEISNEEMGQDEIIVVTTALPQVVTEEPSIDPSTPISPEKESPFTRISDSDPIEDASLLYSTTEPIPTHPSTPFVPAKTTSQTSQPVDTDTETRFAHIDDPVEPEEIGKDGGDLSTVIPLSTTSVIFNGTDSSKKNRPSTIVPPFFQPTFRPTDRIIDTEVSSDGDLDEDSVLSTTSISDLILSRENEDYVSGTTQARIPENPGITDLDVSFEILQYDSSNHYDENGSGLTHGTDMGGVAMPAMPAGPGRSLMVFFSLRVTNMIFSEDLFNKSSAEYKALEQRFLELLVPYLQSNLSNFQHLEILNFRNGSIVVNSRMKFGKPVPREVTSAVYLILEDFCNTAYQTMNLAIDKYSLDVESGEKADPCKFQACNEFSKCSVNRWTGEAECVCDAGYFSVDSLPCQSICDIQEDFCLNDGKCDIIPGRGAICRCRVGENWWYRGEHCEEYVSEPLVVGIAIASVAGFLLVASGIIFFLARTLRDQYDQDDSEDPLRHADSVPSLERATKYNPMFESDVNSGYSRYNQRYSGAPVSTASCDVSSDFSSEELRHIYENSELTKEEIQDRIRILELYAKDRQFADFVRQHQVVLDLRRESSSTQSC</sequence>
<feature type="chain" id="PRO_5043859458" description="Interphotoreceptor matrix proteoglycan 2" evidence="21">
    <location>
        <begin position="29"/>
        <end position="2426"/>
    </location>
</feature>
<feature type="domain" description="EGF-like" evidence="23">
    <location>
        <begin position="2188"/>
        <end position="2226"/>
    </location>
</feature>
<dbReference type="InterPro" id="IPR039861">
    <property type="entry name" value="IMPG"/>
</dbReference>
<reference evidence="24 25" key="1">
    <citation type="submission" date="2020-10" db="EMBL/GenBank/DDBJ databases">
        <title>Pygocentrus nattereri (red-bellied piranha) genome, fPygNat1, primary haplotype.</title>
        <authorList>
            <person name="Myers G."/>
            <person name="Meyer A."/>
            <person name="Karagic N."/>
            <person name="Pippel M."/>
            <person name="Winkler S."/>
            <person name="Tracey A."/>
            <person name="Wood J."/>
            <person name="Formenti G."/>
            <person name="Howe K."/>
            <person name="Fedrigo O."/>
            <person name="Jarvis E.D."/>
        </authorList>
    </citation>
    <scope>NUCLEOTIDE SEQUENCE [LARGE SCALE GENOMIC DNA]</scope>
</reference>
<evidence type="ECO:0000259" key="23">
    <source>
        <dbReference type="PROSITE" id="PS50026"/>
    </source>
</evidence>
<dbReference type="PANTHER" id="PTHR12199:SF4">
    <property type="entry name" value="INTERPHOTORECEPTOR MATRIX PROTEOGLYCAN 2"/>
    <property type="match status" value="1"/>
</dbReference>
<dbReference type="InterPro" id="IPR000082">
    <property type="entry name" value="SEA_dom"/>
</dbReference>
<evidence type="ECO:0000256" key="21">
    <source>
        <dbReference type="SAM" id="SignalP"/>
    </source>
</evidence>
<feature type="transmembrane region" description="Helical" evidence="20">
    <location>
        <begin position="2278"/>
        <end position="2302"/>
    </location>
</feature>
<feature type="compositionally biased region" description="Polar residues" evidence="19">
    <location>
        <begin position="1903"/>
        <end position="1913"/>
    </location>
</feature>
<dbReference type="PROSITE" id="PS50026">
    <property type="entry name" value="EGF_3"/>
    <property type="match status" value="1"/>
</dbReference>
<feature type="compositionally biased region" description="Basic and acidic residues" evidence="19">
    <location>
        <begin position="517"/>
        <end position="533"/>
    </location>
</feature>
<feature type="compositionally biased region" description="Acidic residues" evidence="19">
    <location>
        <begin position="895"/>
        <end position="933"/>
    </location>
</feature>
<keyword evidence="14" id="KW-0966">Cell projection</keyword>
<dbReference type="GO" id="GO:0033165">
    <property type="term" value="C:interphotoreceptor matrix"/>
    <property type="evidence" value="ECO:0007669"/>
    <property type="project" value="UniProtKB-SubCell"/>
</dbReference>
<keyword evidence="12 18" id="KW-1015">Disulfide bond</keyword>
<evidence type="ECO:0000256" key="14">
    <source>
        <dbReference type="ARBA" id="ARBA00023273"/>
    </source>
</evidence>
<reference evidence="24" key="2">
    <citation type="submission" date="2025-08" db="UniProtKB">
        <authorList>
            <consortium name="Ensembl"/>
        </authorList>
    </citation>
    <scope>IDENTIFICATION</scope>
</reference>
<evidence type="ECO:0000259" key="22">
    <source>
        <dbReference type="PROSITE" id="PS50024"/>
    </source>
</evidence>
<evidence type="ECO:0000256" key="12">
    <source>
        <dbReference type="ARBA" id="ARBA00023157"/>
    </source>
</evidence>
<feature type="region of interest" description="Disordered" evidence="19">
    <location>
        <begin position="1889"/>
        <end position="1915"/>
    </location>
</feature>
<evidence type="ECO:0000256" key="10">
    <source>
        <dbReference type="ARBA" id="ARBA00022989"/>
    </source>
</evidence>
<evidence type="ECO:0000313" key="24">
    <source>
        <dbReference type="Ensembl" id="ENSPNAP00000020214.2"/>
    </source>
</evidence>
<evidence type="ECO:0000256" key="8">
    <source>
        <dbReference type="ARBA" id="ARBA00022729"/>
    </source>
</evidence>
<evidence type="ECO:0000256" key="18">
    <source>
        <dbReference type="PROSITE-ProRule" id="PRU00076"/>
    </source>
</evidence>
<feature type="region of interest" description="Disordered" evidence="19">
    <location>
        <begin position="208"/>
        <end position="246"/>
    </location>
</feature>
<feature type="compositionally biased region" description="Basic and acidic residues" evidence="19">
    <location>
        <begin position="1598"/>
        <end position="1610"/>
    </location>
</feature>
<evidence type="ECO:0000256" key="20">
    <source>
        <dbReference type="SAM" id="Phobius"/>
    </source>
</evidence>
<gene>
    <name evidence="24" type="primary">ARMH4</name>
</gene>
<feature type="compositionally biased region" description="Basic and acidic residues" evidence="19">
    <location>
        <begin position="218"/>
        <end position="228"/>
    </location>
</feature>
<keyword evidence="3" id="KW-0964">Secreted</keyword>
<feature type="region of interest" description="Disordered" evidence="19">
    <location>
        <begin position="566"/>
        <end position="600"/>
    </location>
</feature>
<feature type="compositionally biased region" description="Polar residues" evidence="19">
    <location>
        <begin position="659"/>
        <end position="672"/>
    </location>
</feature>
<keyword evidence="7 20" id="KW-0812">Transmembrane</keyword>
<evidence type="ECO:0000256" key="7">
    <source>
        <dbReference type="ARBA" id="ARBA00022692"/>
    </source>
</evidence>
<keyword evidence="6" id="KW-0358">Heparin-binding</keyword>
<evidence type="ECO:0000256" key="19">
    <source>
        <dbReference type="SAM" id="MobiDB-lite"/>
    </source>
</evidence>
<feature type="compositionally biased region" description="Polar residues" evidence="19">
    <location>
        <begin position="753"/>
        <end position="765"/>
    </location>
</feature>
<evidence type="ECO:0000256" key="2">
    <source>
        <dbReference type="ARBA" id="ARBA00004593"/>
    </source>
</evidence>
<evidence type="ECO:0000256" key="5">
    <source>
        <dbReference type="ARBA" id="ARBA00022536"/>
    </source>
</evidence>
<feature type="compositionally biased region" description="Basic and acidic residues" evidence="19">
    <location>
        <begin position="460"/>
        <end position="473"/>
    </location>
</feature>
<evidence type="ECO:0000256" key="9">
    <source>
        <dbReference type="ARBA" id="ARBA00022737"/>
    </source>
</evidence>
<keyword evidence="8 21" id="KW-0732">Signal</keyword>
<keyword evidence="4" id="KW-0272">Extracellular matrix</keyword>
<dbReference type="Ensembl" id="ENSPNAT00000030639.2">
    <property type="protein sequence ID" value="ENSPNAP00000020214.2"/>
    <property type="gene ID" value="ENSPNAG00000005606.2"/>
</dbReference>
<protein>
    <recommendedName>
        <fullName evidence="16">Interphotoreceptor matrix proteoglycan 2</fullName>
    </recommendedName>
    <alternativeName>
        <fullName evidence="17">Sialoprotein associated with cones and rods proteoglycan</fullName>
    </alternativeName>
</protein>
<keyword evidence="25" id="KW-1185">Reference proteome</keyword>
<proteinExistence type="predicted"/>
<evidence type="ECO:0000256" key="11">
    <source>
        <dbReference type="ARBA" id="ARBA00023136"/>
    </source>
</evidence>
<evidence type="ECO:0000256" key="1">
    <source>
        <dbReference type="ARBA" id="ARBA00004451"/>
    </source>
</evidence>
<dbReference type="PANTHER" id="PTHR12199">
    <property type="entry name" value="INTERPHOTORECEPTOR MATRIX PROTEOGLYCAN"/>
    <property type="match status" value="1"/>
</dbReference>
<feature type="domain" description="SEA" evidence="22">
    <location>
        <begin position="1242"/>
        <end position="1369"/>
    </location>
</feature>
<feature type="compositionally biased region" description="Acidic residues" evidence="19">
    <location>
        <begin position="829"/>
        <end position="878"/>
    </location>
</feature>
<feature type="disulfide bond" evidence="18">
    <location>
        <begin position="2197"/>
        <end position="2214"/>
    </location>
</feature>
<evidence type="ECO:0000256" key="6">
    <source>
        <dbReference type="ARBA" id="ARBA00022674"/>
    </source>
</evidence>
<dbReference type="Proteomes" id="UP001501920">
    <property type="component" value="Chromosome 25"/>
</dbReference>
<keyword evidence="9" id="KW-0677">Repeat</keyword>
<evidence type="ECO:0000256" key="3">
    <source>
        <dbReference type="ARBA" id="ARBA00022525"/>
    </source>
</evidence>